<dbReference type="GO" id="GO:0003677">
    <property type="term" value="F:DNA binding"/>
    <property type="evidence" value="ECO:0007669"/>
    <property type="project" value="InterPro"/>
</dbReference>
<dbReference type="InParanoid" id="G9N1F9"/>
<gene>
    <name evidence="7" type="ORF">TRIVIDRAFT_231360</name>
</gene>
<evidence type="ECO:0000256" key="3">
    <source>
        <dbReference type="ARBA" id="ARBA00023015"/>
    </source>
</evidence>
<dbReference type="AlphaFoldDB" id="G9N1F9"/>
<dbReference type="eggNOG" id="ENOG502S4S5">
    <property type="taxonomic scope" value="Eukaryota"/>
</dbReference>
<protein>
    <recommendedName>
        <fullName evidence="6">Xylanolytic transcriptional activator regulatory domain-containing protein</fullName>
    </recommendedName>
</protein>
<dbReference type="Pfam" id="PF04082">
    <property type="entry name" value="Fungal_trans"/>
    <property type="match status" value="1"/>
</dbReference>
<keyword evidence="5" id="KW-0539">Nucleus</keyword>
<dbReference type="VEuPathDB" id="FungiDB:TRIVIDRAFT_231360"/>
<evidence type="ECO:0000256" key="5">
    <source>
        <dbReference type="ARBA" id="ARBA00023242"/>
    </source>
</evidence>
<dbReference type="OMA" id="SKDWYEQ"/>
<evidence type="ECO:0000256" key="4">
    <source>
        <dbReference type="ARBA" id="ARBA00023163"/>
    </source>
</evidence>
<dbReference type="InterPro" id="IPR050815">
    <property type="entry name" value="TF_fung"/>
</dbReference>
<dbReference type="PANTHER" id="PTHR47338">
    <property type="entry name" value="ZN(II)2CYS6 TRANSCRIPTION FACTOR (EUROFUNG)-RELATED"/>
    <property type="match status" value="1"/>
</dbReference>
<dbReference type="GO" id="GO:0000981">
    <property type="term" value="F:DNA-binding transcription factor activity, RNA polymerase II-specific"/>
    <property type="evidence" value="ECO:0007669"/>
    <property type="project" value="InterPro"/>
</dbReference>
<evidence type="ECO:0000313" key="7">
    <source>
        <dbReference type="EMBL" id="EHK19589.1"/>
    </source>
</evidence>
<feature type="domain" description="Xylanolytic transcriptional activator regulatory" evidence="6">
    <location>
        <begin position="183"/>
        <end position="265"/>
    </location>
</feature>
<dbReference type="CDD" id="cd12148">
    <property type="entry name" value="fungal_TF_MHR"/>
    <property type="match status" value="1"/>
</dbReference>
<evidence type="ECO:0000313" key="8">
    <source>
        <dbReference type="Proteomes" id="UP000007115"/>
    </source>
</evidence>
<dbReference type="RefSeq" id="XP_013953787.1">
    <property type="nucleotide sequence ID" value="XM_014098312.1"/>
</dbReference>
<comment type="caution">
    <text evidence="7">The sequence shown here is derived from an EMBL/GenBank/DDBJ whole genome shotgun (WGS) entry which is preliminary data.</text>
</comment>
<dbReference type="InterPro" id="IPR007219">
    <property type="entry name" value="XnlR_reg_dom"/>
</dbReference>
<dbReference type="OrthoDB" id="2943660at2759"/>
<dbReference type="SMART" id="SM00906">
    <property type="entry name" value="Fungal_trans"/>
    <property type="match status" value="1"/>
</dbReference>
<name>G9N1F9_HYPVG</name>
<dbReference type="GO" id="GO:0005634">
    <property type="term" value="C:nucleus"/>
    <property type="evidence" value="ECO:0007669"/>
    <property type="project" value="UniProtKB-SubCell"/>
</dbReference>
<dbReference type="GO" id="GO:0006351">
    <property type="term" value="P:DNA-templated transcription"/>
    <property type="evidence" value="ECO:0007669"/>
    <property type="project" value="InterPro"/>
</dbReference>
<sequence>MDEIDALLGLEANEVVPPLADPPLADSFEWMLSNNDPLAIDVNTSGPREQSLAVTQHTELPTPPASEPKLPELPELSDVLQLVDLFFEKFHRYFPIFHKQSIVSAIKSHGIEGIPPVLLYSIIAVAAGAHPNRRFRQAQEIWYEEAKCLVSREIRLPDHVLQTLQAAVLVVYLGLAFVDYSSSFVMLGEAWRKTVAIGFADGLRNMIVKTLGTQEKASWIEQEEIIRLSWMLFIMDRGMCFPIGIMHAIDDRRMKIEFPMSEHDFQTTEVPASRCPKNRFTYNMDNLIAAMREKSLQGTATQLQYLILGYALLGRISEGLDCAEDDEGERKERIEVLCEQLVRVRLMLPRSATELSMANYDEFIEVIWLNVILNACTILLHHRPLREGESLDDVGTEMAKNWPLCVAAARNTISVLRDASRVSVDFVSNAHFPCLLFTSCRILIIEYFCPSRSGNETKTADGASLPPARDPKLREDLDVIAMTFFRMKEEWQGLGQKFSKGMYFYLHQGEDFARKSKAGGARSLLGVCDTWTIIPDDYELTIPT</sequence>
<dbReference type="PANTHER" id="PTHR47338:SF10">
    <property type="entry name" value="TRANSCRIPTION FACTOR DOMAIN-CONTAINING PROTEIN-RELATED"/>
    <property type="match status" value="1"/>
</dbReference>
<accession>G9N1F9</accession>
<organism evidence="7 8">
    <name type="scientific">Hypocrea virens (strain Gv29-8 / FGSC 10586)</name>
    <name type="common">Gliocladium virens</name>
    <name type="synonym">Trichoderma virens</name>
    <dbReference type="NCBI Taxonomy" id="413071"/>
    <lineage>
        <taxon>Eukaryota</taxon>
        <taxon>Fungi</taxon>
        <taxon>Dikarya</taxon>
        <taxon>Ascomycota</taxon>
        <taxon>Pezizomycotina</taxon>
        <taxon>Sordariomycetes</taxon>
        <taxon>Hypocreomycetidae</taxon>
        <taxon>Hypocreales</taxon>
        <taxon>Hypocreaceae</taxon>
        <taxon>Trichoderma</taxon>
    </lineage>
</organism>
<dbReference type="Proteomes" id="UP000007115">
    <property type="component" value="Unassembled WGS sequence"/>
</dbReference>
<evidence type="ECO:0000256" key="2">
    <source>
        <dbReference type="ARBA" id="ARBA00022723"/>
    </source>
</evidence>
<dbReference type="GeneID" id="25792393"/>
<comment type="subcellular location">
    <subcellularLocation>
        <location evidence="1">Nucleus</location>
    </subcellularLocation>
</comment>
<keyword evidence="3" id="KW-0805">Transcription regulation</keyword>
<dbReference type="HOGENOM" id="CLU_479142_0_0_1"/>
<evidence type="ECO:0000259" key="6">
    <source>
        <dbReference type="SMART" id="SM00906"/>
    </source>
</evidence>
<evidence type="ECO:0000256" key="1">
    <source>
        <dbReference type="ARBA" id="ARBA00004123"/>
    </source>
</evidence>
<keyword evidence="4" id="KW-0804">Transcription</keyword>
<keyword evidence="8" id="KW-1185">Reference proteome</keyword>
<dbReference type="EMBL" id="ABDF02000083">
    <property type="protein sequence ID" value="EHK19589.1"/>
    <property type="molecule type" value="Genomic_DNA"/>
</dbReference>
<dbReference type="STRING" id="413071.G9N1F9"/>
<proteinExistence type="predicted"/>
<keyword evidence="2" id="KW-0479">Metal-binding</keyword>
<dbReference type="GO" id="GO:0008270">
    <property type="term" value="F:zinc ion binding"/>
    <property type="evidence" value="ECO:0007669"/>
    <property type="project" value="InterPro"/>
</dbReference>
<reference evidence="7 8" key="1">
    <citation type="journal article" date="2011" name="Genome Biol.">
        <title>Comparative genome sequence analysis underscores mycoparasitism as the ancestral life style of Trichoderma.</title>
        <authorList>
            <person name="Kubicek C.P."/>
            <person name="Herrera-Estrella A."/>
            <person name="Seidl-Seiboth V."/>
            <person name="Martinez D.A."/>
            <person name="Druzhinina I.S."/>
            <person name="Thon M."/>
            <person name="Zeilinger S."/>
            <person name="Casas-Flores S."/>
            <person name="Horwitz B.A."/>
            <person name="Mukherjee P.K."/>
            <person name="Mukherjee M."/>
            <person name="Kredics L."/>
            <person name="Alcaraz L.D."/>
            <person name="Aerts A."/>
            <person name="Antal Z."/>
            <person name="Atanasova L."/>
            <person name="Cervantes-Badillo M.G."/>
            <person name="Challacombe J."/>
            <person name="Chertkov O."/>
            <person name="McCluskey K."/>
            <person name="Coulpier F."/>
            <person name="Deshpande N."/>
            <person name="von Doehren H."/>
            <person name="Ebbole D.J."/>
            <person name="Esquivel-Naranjo E.U."/>
            <person name="Fekete E."/>
            <person name="Flipphi M."/>
            <person name="Glaser F."/>
            <person name="Gomez-Rodriguez E.Y."/>
            <person name="Gruber S."/>
            <person name="Han C."/>
            <person name="Henrissat B."/>
            <person name="Hermosa R."/>
            <person name="Hernandez-Onate M."/>
            <person name="Karaffa L."/>
            <person name="Kosti I."/>
            <person name="Le Crom S."/>
            <person name="Lindquist E."/>
            <person name="Lucas S."/>
            <person name="Luebeck M."/>
            <person name="Luebeck P.S."/>
            <person name="Margeot A."/>
            <person name="Metz B."/>
            <person name="Misra M."/>
            <person name="Nevalainen H."/>
            <person name="Omann M."/>
            <person name="Packer N."/>
            <person name="Perrone G."/>
            <person name="Uresti-Rivera E.E."/>
            <person name="Salamov A."/>
            <person name="Schmoll M."/>
            <person name="Seiboth B."/>
            <person name="Shapiro H."/>
            <person name="Sukno S."/>
            <person name="Tamayo-Ramos J.A."/>
            <person name="Tisch D."/>
            <person name="Wiest A."/>
            <person name="Wilkinson H.H."/>
            <person name="Zhang M."/>
            <person name="Coutinho P.M."/>
            <person name="Kenerley C.M."/>
            <person name="Monte E."/>
            <person name="Baker S.E."/>
            <person name="Grigoriev I.V."/>
        </authorList>
    </citation>
    <scope>NUCLEOTIDE SEQUENCE [LARGE SCALE GENOMIC DNA]</scope>
    <source>
        <strain evidence="8">Gv29-8 / FGSC 10586</strain>
    </source>
</reference>